<evidence type="ECO:0000259" key="8">
    <source>
        <dbReference type="PROSITE" id="PS50071"/>
    </source>
</evidence>
<organism evidence="9">
    <name type="scientific">Volvariella volvacea</name>
    <dbReference type="NCBI Taxonomy" id="36659"/>
    <lineage>
        <taxon>Eukaryota</taxon>
        <taxon>Fungi</taxon>
        <taxon>Dikarya</taxon>
        <taxon>Basidiomycota</taxon>
        <taxon>Agaricomycotina</taxon>
        <taxon>Agaricomycetes</taxon>
        <taxon>Agaricomycetidae</taxon>
        <taxon>Agaricales</taxon>
        <taxon>Pluteineae</taxon>
        <taxon>Pluteaceae</taxon>
        <taxon>Volvariella</taxon>
    </lineage>
</organism>
<accession>A0A1B2U712</accession>
<dbReference type="PANTHER" id="PTHR24340">
    <property type="entry name" value="HOMEOBOX PROTEIN NKX"/>
    <property type="match status" value="1"/>
</dbReference>
<evidence type="ECO:0000256" key="6">
    <source>
        <dbReference type="PROSITE-ProRule" id="PRU00108"/>
    </source>
</evidence>
<reference evidence="9" key="1">
    <citation type="submission" date="2016-04" db="EMBL/GenBank/DDBJ databases">
        <title>Cloning and sequence analysis of A mating-type in Volvariella volvacea.</title>
        <authorList>
            <person name="Xie B."/>
            <person name="Chen B."/>
        </authorList>
    </citation>
    <scope>NUCLEOTIDE SEQUENCE</scope>
    <source>
        <strain evidence="9">HNL-3</strain>
    </source>
</reference>
<dbReference type="PROSITE" id="PS50071">
    <property type="entry name" value="HOMEOBOX_2"/>
    <property type="match status" value="1"/>
</dbReference>
<dbReference type="SMART" id="SM00389">
    <property type="entry name" value="HOX"/>
    <property type="match status" value="1"/>
</dbReference>
<keyword evidence="5 6" id="KW-0539">Nucleus</keyword>
<dbReference type="PANTHER" id="PTHR24340:SF41">
    <property type="entry name" value="MUSCLE-SPECIFIC HOMEOBOX PROTEIN TINMAN-RELATED"/>
    <property type="match status" value="1"/>
</dbReference>
<dbReference type="GO" id="GO:0030154">
    <property type="term" value="P:cell differentiation"/>
    <property type="evidence" value="ECO:0007669"/>
    <property type="project" value="TreeGrafter"/>
</dbReference>
<evidence type="ECO:0000313" key="9">
    <source>
        <dbReference type="EMBL" id="AOC97527.1"/>
    </source>
</evidence>
<dbReference type="CDD" id="cd00086">
    <property type="entry name" value="homeodomain"/>
    <property type="match status" value="1"/>
</dbReference>
<evidence type="ECO:0000256" key="4">
    <source>
        <dbReference type="ARBA" id="ARBA00023155"/>
    </source>
</evidence>
<dbReference type="GO" id="GO:0005634">
    <property type="term" value="C:nucleus"/>
    <property type="evidence" value="ECO:0007669"/>
    <property type="project" value="UniProtKB-SubCell"/>
</dbReference>
<protein>
    <submittedName>
        <fullName evidence="9">HD2 protein</fullName>
    </submittedName>
</protein>
<evidence type="ECO:0000256" key="7">
    <source>
        <dbReference type="RuleBase" id="RU000682"/>
    </source>
</evidence>
<comment type="subcellular location">
    <subcellularLocation>
        <location evidence="1 6 7">Nucleus</location>
    </subcellularLocation>
</comment>
<keyword evidence="2" id="KW-0217">Developmental protein</keyword>
<name>A0A1B2U712_9AGAR</name>
<evidence type="ECO:0000256" key="2">
    <source>
        <dbReference type="ARBA" id="ARBA00022473"/>
    </source>
</evidence>
<dbReference type="GO" id="GO:0000981">
    <property type="term" value="F:DNA-binding transcription factor activity, RNA polymerase II-specific"/>
    <property type="evidence" value="ECO:0007669"/>
    <property type="project" value="InterPro"/>
</dbReference>
<proteinExistence type="predicted"/>
<keyword evidence="3 6" id="KW-0238">DNA-binding</keyword>
<feature type="DNA-binding region" description="Homeobox" evidence="6">
    <location>
        <begin position="136"/>
        <end position="195"/>
    </location>
</feature>
<dbReference type="InterPro" id="IPR017970">
    <property type="entry name" value="Homeobox_CS"/>
</dbReference>
<dbReference type="SUPFAM" id="SSF46689">
    <property type="entry name" value="Homeodomain-like"/>
    <property type="match status" value="1"/>
</dbReference>
<dbReference type="EMBL" id="KX022591">
    <property type="protein sequence ID" value="AOC97527.1"/>
    <property type="molecule type" value="Genomic_DNA"/>
</dbReference>
<dbReference type="PROSITE" id="PS00027">
    <property type="entry name" value="HOMEOBOX_1"/>
    <property type="match status" value="1"/>
</dbReference>
<sequence length="440" mass="49113">MPDTLSILQNIANAGKALPLRTSRLISINARPHTPASPQVTPLSLPIPPPIYPQLVATGISSDVAQKLSDRYIESAREYSNVINSVYTKKIPSALGGQHSESRLRQVQRALQQRYQKQLQDWLEFMLSHPSGKKASSENRSQFNQNSVPMLEKYFQQNAYPSAADRVALAKRSSMTPRQIEVWFQNHRNRARKEGKALRRMIPGTHPTSQNDCLKCDQTNVSSTSTTSIPLISTNIPVYVFPAPYLPGQGASTEYESPVFDVLEWPRTPATRPVPKSSISVDDLAQLFASKLVLRSSDTRKRSFTDLNPGQSYYNTTYVVPSPAPHPSLVRRPSNPEELNCSQTNTLRRRIAPLPRRHGRQVSPPALQRSVLTLPPHSPLQASLNHESHPPAGINLNEIIAIYKQFFVPSTPHLRALNRSPNPVYMNQGINAIRLIEAPS</sequence>
<dbReference type="InterPro" id="IPR050394">
    <property type="entry name" value="Homeobox_NK-like"/>
</dbReference>
<evidence type="ECO:0000256" key="3">
    <source>
        <dbReference type="ARBA" id="ARBA00023125"/>
    </source>
</evidence>
<evidence type="ECO:0000256" key="5">
    <source>
        <dbReference type="ARBA" id="ARBA00023242"/>
    </source>
</evidence>
<evidence type="ECO:0000256" key="1">
    <source>
        <dbReference type="ARBA" id="ARBA00004123"/>
    </source>
</evidence>
<keyword evidence="4 6" id="KW-0371">Homeobox</keyword>
<dbReference type="AlphaFoldDB" id="A0A1B2U712"/>
<dbReference type="GO" id="GO:0000978">
    <property type="term" value="F:RNA polymerase II cis-regulatory region sequence-specific DNA binding"/>
    <property type="evidence" value="ECO:0007669"/>
    <property type="project" value="TreeGrafter"/>
</dbReference>
<feature type="domain" description="Homeobox" evidence="8">
    <location>
        <begin position="134"/>
        <end position="194"/>
    </location>
</feature>
<dbReference type="InterPro" id="IPR009057">
    <property type="entry name" value="Homeodomain-like_sf"/>
</dbReference>
<dbReference type="Pfam" id="PF00046">
    <property type="entry name" value="Homeodomain"/>
    <property type="match status" value="1"/>
</dbReference>
<dbReference type="Gene3D" id="1.10.10.60">
    <property type="entry name" value="Homeodomain-like"/>
    <property type="match status" value="1"/>
</dbReference>
<dbReference type="InterPro" id="IPR001356">
    <property type="entry name" value="HD"/>
</dbReference>